<dbReference type="InterPro" id="IPR001054">
    <property type="entry name" value="A/G_cyclase"/>
</dbReference>
<dbReference type="GO" id="GO:0009190">
    <property type="term" value="P:cyclic nucleotide biosynthetic process"/>
    <property type="evidence" value="ECO:0007669"/>
    <property type="project" value="InterPro"/>
</dbReference>
<dbReference type="Proteomes" id="UP000316988">
    <property type="component" value="Unassembled WGS sequence"/>
</dbReference>
<dbReference type="RefSeq" id="WP_143913693.1">
    <property type="nucleotide sequence ID" value="NZ_VLNT01000008.1"/>
</dbReference>
<dbReference type="PANTHER" id="PTHR43081:SF1">
    <property type="entry name" value="ADENYLATE CYCLASE, TERMINAL-DIFFERENTIATION SPECIFIC"/>
    <property type="match status" value="1"/>
</dbReference>
<protein>
    <submittedName>
        <fullName evidence="3">Adenylate/guanylate cyclase domain-containing protein</fullName>
    </submittedName>
</protein>
<dbReference type="InterPro" id="IPR029787">
    <property type="entry name" value="Nucleotide_cyclase"/>
</dbReference>
<evidence type="ECO:0000256" key="1">
    <source>
        <dbReference type="ARBA" id="ARBA00005381"/>
    </source>
</evidence>
<sequence>MSVLEMVLATAVVLLTAALGGCLLALRRSRAQVVRLEATQQRTAPRSPKALRVAGRAARVVAQSAAHVREHGVTSLVTSSIEDLTRWAAESRAAIAEVTAPDGTVTVLFSDIEGSTELNVRLGDRAWVGLLAEHDKLARAVIARRRGRVVKSQGDGFMVVFRHPADALRAGWEIHRGLASARGRLRSTPISVRIGVHRGVVVARDGDFFGRNVALAARVAAQAGGGETLVSDELREALLDSTEFVFSEPREATLKGFAGPQTLWLVDEVVDDHEEDARSRRPRLSRPRRG</sequence>
<evidence type="ECO:0000313" key="3">
    <source>
        <dbReference type="EMBL" id="TSD62581.1"/>
    </source>
</evidence>
<dbReference type="PANTHER" id="PTHR43081">
    <property type="entry name" value="ADENYLATE CYCLASE, TERMINAL-DIFFERENTIATION SPECIFIC-RELATED"/>
    <property type="match status" value="1"/>
</dbReference>
<dbReference type="OrthoDB" id="9801841at2"/>
<proteinExistence type="inferred from homology"/>
<evidence type="ECO:0000313" key="4">
    <source>
        <dbReference type="Proteomes" id="UP000316988"/>
    </source>
</evidence>
<name>A0A554S890_9ACTN</name>
<dbReference type="EMBL" id="VLNT01000008">
    <property type="protein sequence ID" value="TSD62581.1"/>
    <property type="molecule type" value="Genomic_DNA"/>
</dbReference>
<dbReference type="GO" id="GO:0004016">
    <property type="term" value="F:adenylate cyclase activity"/>
    <property type="evidence" value="ECO:0007669"/>
    <property type="project" value="UniProtKB-ARBA"/>
</dbReference>
<dbReference type="CDD" id="cd07302">
    <property type="entry name" value="CHD"/>
    <property type="match status" value="1"/>
</dbReference>
<comment type="caution">
    <text evidence="3">The sequence shown here is derived from an EMBL/GenBank/DDBJ whole genome shotgun (WGS) entry which is preliminary data.</text>
</comment>
<dbReference type="SUPFAM" id="SSF55073">
    <property type="entry name" value="Nucleotide cyclase"/>
    <property type="match status" value="1"/>
</dbReference>
<dbReference type="AlphaFoldDB" id="A0A554S890"/>
<reference evidence="3 4" key="1">
    <citation type="submission" date="2019-07" db="EMBL/GenBank/DDBJ databases">
        <authorList>
            <person name="Zhao L.H."/>
        </authorList>
    </citation>
    <scope>NUCLEOTIDE SEQUENCE [LARGE SCALE GENOMIC DNA]</scope>
    <source>
        <strain evidence="3 4">Co35</strain>
    </source>
</reference>
<keyword evidence="4" id="KW-1185">Reference proteome</keyword>
<dbReference type="GO" id="GO:0035556">
    <property type="term" value="P:intracellular signal transduction"/>
    <property type="evidence" value="ECO:0007669"/>
    <property type="project" value="InterPro"/>
</dbReference>
<dbReference type="InterPro" id="IPR050697">
    <property type="entry name" value="Adenylyl/Guanylyl_Cyclase_3/4"/>
</dbReference>
<gene>
    <name evidence="3" type="ORF">FNM00_11540</name>
</gene>
<dbReference type="PROSITE" id="PS50125">
    <property type="entry name" value="GUANYLATE_CYCLASE_2"/>
    <property type="match status" value="1"/>
</dbReference>
<dbReference type="Pfam" id="PF00211">
    <property type="entry name" value="Guanylate_cyc"/>
    <property type="match status" value="1"/>
</dbReference>
<accession>A0A554S890</accession>
<evidence type="ECO:0000259" key="2">
    <source>
        <dbReference type="PROSITE" id="PS50125"/>
    </source>
</evidence>
<feature type="domain" description="Guanylate cyclase" evidence="2">
    <location>
        <begin position="106"/>
        <end position="220"/>
    </location>
</feature>
<comment type="similarity">
    <text evidence="1">Belongs to the adenylyl cyclase class-3 family.</text>
</comment>
<dbReference type="Gene3D" id="3.30.70.1230">
    <property type="entry name" value="Nucleotide cyclase"/>
    <property type="match status" value="1"/>
</dbReference>
<organism evidence="3 4">
    <name type="scientific">Aeromicrobium piscarium</name>
    <dbReference type="NCBI Taxonomy" id="2590901"/>
    <lineage>
        <taxon>Bacteria</taxon>
        <taxon>Bacillati</taxon>
        <taxon>Actinomycetota</taxon>
        <taxon>Actinomycetes</taxon>
        <taxon>Propionibacteriales</taxon>
        <taxon>Nocardioidaceae</taxon>
        <taxon>Aeromicrobium</taxon>
    </lineage>
</organism>
<dbReference type="SMART" id="SM00044">
    <property type="entry name" value="CYCc"/>
    <property type="match status" value="1"/>
</dbReference>